<keyword evidence="4" id="KW-0378">Hydrolase</keyword>
<evidence type="ECO:0000313" key="4">
    <source>
        <dbReference type="EMBL" id="MDN3920323.1"/>
    </source>
</evidence>
<evidence type="ECO:0000259" key="3">
    <source>
        <dbReference type="Pfam" id="PF17996"/>
    </source>
</evidence>
<dbReference type="PANTHER" id="PTHR37834:SF2">
    <property type="entry name" value="ESTERASE, SGNH HYDROLASE-TYPE"/>
    <property type="match status" value="1"/>
</dbReference>
<dbReference type="PANTHER" id="PTHR37834">
    <property type="entry name" value="GDSL-LIKE LIPASE/ACYLHYDROLASE DOMAIN PROTEIN (AFU_ORTHOLOGUE AFUA_2G00620)"/>
    <property type="match status" value="1"/>
</dbReference>
<evidence type="ECO:0000313" key="5">
    <source>
        <dbReference type="Proteomes" id="UP001228044"/>
    </source>
</evidence>
<dbReference type="Gene3D" id="2.60.120.260">
    <property type="entry name" value="Galactose-binding domain-like"/>
    <property type="match status" value="1"/>
</dbReference>
<sequence length="356" mass="38358">MKMNKLMAAGLLGMALLGTAAADRVPADLVQTSGRIVPISGGGWLATWPGVNWRLRIRGESLGLRLDDALNYWVVEVDGQAKLQIAPEPGERLIWLRGLGAGEHDVRLVKRTESSAKAARVLGFELEHGDAALPPATKPAQRIEFIGDSYTAAMGNISPGRACTGPEIGARTDITQGFAVLTARALGAEWQIHAKTGAGLVRNWAGGLPDETHGTHYARALQDDPSSLPARDWLPQTVVIGLGTNDFSTAVKPGEPRDAEALERDFLQAYRALLADLRQRYGDPSILLLSLPLPANGDRLRPLVQRLVDEQQAAGHRRIGLLDWGPLKGGGCGSHPDADDHRHMAELLLARLKELQ</sequence>
<feature type="chain" id="PRO_5046509243" evidence="1">
    <location>
        <begin position="23"/>
        <end position="356"/>
    </location>
</feature>
<reference evidence="4 5" key="1">
    <citation type="submission" date="2023-06" db="EMBL/GenBank/DDBJ databases">
        <title>Pelomonas sp. PFR6 16S ribosomal RNA gene Genome sequencing and assembly.</title>
        <authorList>
            <person name="Woo H."/>
        </authorList>
    </citation>
    <scope>NUCLEOTIDE SEQUENCE [LARGE SCALE GENOMIC DNA]</scope>
    <source>
        <strain evidence="4 5">PFR6</strain>
    </source>
</reference>
<dbReference type="Proteomes" id="UP001228044">
    <property type="component" value="Unassembled WGS sequence"/>
</dbReference>
<comment type="caution">
    <text evidence="4">The sequence shown here is derived from an EMBL/GenBank/DDBJ whole genome shotgun (WGS) entry which is preliminary data.</text>
</comment>
<feature type="signal peptide" evidence="1">
    <location>
        <begin position="1"/>
        <end position="22"/>
    </location>
</feature>
<feature type="domain" description="Carbohydrate esterase 2 N-terminal" evidence="3">
    <location>
        <begin position="33"/>
        <end position="135"/>
    </location>
</feature>
<gene>
    <name evidence="4" type="ORF">QWJ38_08550</name>
</gene>
<keyword evidence="1" id="KW-0732">Signal</keyword>
<accession>A0ABT8DTE6</accession>
<dbReference type="CDD" id="cd01831">
    <property type="entry name" value="Endoglucanase_E_like"/>
    <property type="match status" value="1"/>
</dbReference>
<evidence type="ECO:0000256" key="1">
    <source>
        <dbReference type="SAM" id="SignalP"/>
    </source>
</evidence>
<dbReference type="EMBL" id="JAUHHC010000002">
    <property type="protein sequence ID" value="MDN3920323.1"/>
    <property type="molecule type" value="Genomic_DNA"/>
</dbReference>
<dbReference type="InterPro" id="IPR036514">
    <property type="entry name" value="SGNH_hydro_sf"/>
</dbReference>
<dbReference type="RefSeq" id="WP_290358627.1">
    <property type="nucleotide sequence ID" value="NZ_JAUHHC010000002.1"/>
</dbReference>
<dbReference type="InterPro" id="IPR040794">
    <property type="entry name" value="CE2_N"/>
</dbReference>
<organism evidence="4 5">
    <name type="scientific">Roseateles violae</name>
    <dbReference type="NCBI Taxonomy" id="3058042"/>
    <lineage>
        <taxon>Bacteria</taxon>
        <taxon>Pseudomonadati</taxon>
        <taxon>Pseudomonadota</taxon>
        <taxon>Betaproteobacteria</taxon>
        <taxon>Burkholderiales</taxon>
        <taxon>Sphaerotilaceae</taxon>
        <taxon>Roseateles</taxon>
    </lineage>
</organism>
<dbReference type="SUPFAM" id="SSF52266">
    <property type="entry name" value="SGNH hydrolase"/>
    <property type="match status" value="1"/>
</dbReference>
<dbReference type="Pfam" id="PF17996">
    <property type="entry name" value="CE2_N"/>
    <property type="match status" value="1"/>
</dbReference>
<feature type="domain" description="SGNH hydrolase-type esterase" evidence="2">
    <location>
        <begin position="145"/>
        <end position="324"/>
    </location>
</feature>
<name>A0ABT8DTE6_9BURK</name>
<evidence type="ECO:0000259" key="2">
    <source>
        <dbReference type="Pfam" id="PF13472"/>
    </source>
</evidence>
<dbReference type="InterPro" id="IPR013830">
    <property type="entry name" value="SGNH_hydro"/>
</dbReference>
<dbReference type="InterPro" id="IPR052762">
    <property type="entry name" value="PCW_deacetylase/CE"/>
</dbReference>
<protein>
    <submittedName>
        <fullName evidence="4">SGNH/GDSL hydrolase family protein</fullName>
        <ecNumber evidence="4">3.1.-.-</ecNumber>
    </submittedName>
</protein>
<dbReference type="InterPro" id="IPR037461">
    <property type="entry name" value="CtCE2-like_dom"/>
</dbReference>
<proteinExistence type="predicted"/>
<dbReference type="GO" id="GO:0016787">
    <property type="term" value="F:hydrolase activity"/>
    <property type="evidence" value="ECO:0007669"/>
    <property type="project" value="UniProtKB-KW"/>
</dbReference>
<dbReference type="Gene3D" id="3.40.50.1110">
    <property type="entry name" value="SGNH hydrolase"/>
    <property type="match status" value="1"/>
</dbReference>
<dbReference type="Pfam" id="PF13472">
    <property type="entry name" value="Lipase_GDSL_2"/>
    <property type="match status" value="1"/>
</dbReference>
<dbReference type="EC" id="3.1.-.-" evidence="4"/>
<keyword evidence="5" id="KW-1185">Reference proteome</keyword>